<dbReference type="KEGG" id="pcl:Pcal_0940"/>
<sequence length="305" mass="33444">MVEYVEVEIGGKRASAHLTNITFIVGTGKTTFLEILCKIISSIGKNIPKISRDVNVFIQAGDVSYGLSLDGKRVRQTISVGGEEVVFEWVPSKSIHRLIKPIDVSIASADVIMPTIRTQEHVSIVAEEDLERLNNLILTARRRLALDALYIGPYVDPRSAVDASKLSTKLDRHGRNLAQVLSYLALHKPNSFDAVKTHVKKLGLSLAVGLAKPGKIGAVLYGKSGKIPLSKAPCSIKMFLTLATALELAPDILFVENFDYCLTPKTAEALTPLLRQKKTKVVAEIHREEVAEWIRADKSTIVVDL</sequence>
<dbReference type="HOGENOM" id="CLU_803159_0_0_2"/>
<keyword evidence="2" id="KW-1185">Reference proteome</keyword>
<dbReference type="AlphaFoldDB" id="A3MUP8"/>
<proteinExistence type="predicted"/>
<dbReference type="EMBL" id="CP000561">
    <property type="protein sequence ID" value="ABO08365.1"/>
    <property type="molecule type" value="Genomic_DNA"/>
</dbReference>
<accession>A3MUP8</accession>
<gene>
    <name evidence="1" type="ordered locus">Pcal_0940</name>
</gene>
<evidence type="ECO:0000313" key="2">
    <source>
        <dbReference type="Proteomes" id="UP000001431"/>
    </source>
</evidence>
<evidence type="ECO:0000313" key="1">
    <source>
        <dbReference type="EMBL" id="ABO08365.1"/>
    </source>
</evidence>
<dbReference type="SUPFAM" id="SSF52540">
    <property type="entry name" value="P-loop containing nucleoside triphosphate hydrolases"/>
    <property type="match status" value="1"/>
</dbReference>
<dbReference type="InterPro" id="IPR027417">
    <property type="entry name" value="P-loop_NTPase"/>
</dbReference>
<reference evidence="1" key="1">
    <citation type="submission" date="2007-02" db="EMBL/GenBank/DDBJ databases">
        <title>Complete sequence of Pyrobaculum calidifontis JCM 11548.</title>
        <authorList>
            <consortium name="US DOE Joint Genome Institute"/>
            <person name="Copeland A."/>
            <person name="Lucas S."/>
            <person name="Lapidus A."/>
            <person name="Barry K."/>
            <person name="Glavina del Rio T."/>
            <person name="Dalin E."/>
            <person name="Tice H."/>
            <person name="Pitluck S."/>
            <person name="Chain P."/>
            <person name="Malfatti S."/>
            <person name="Shin M."/>
            <person name="Vergez L."/>
            <person name="Schmutz J."/>
            <person name="Larimer F."/>
            <person name="Land M."/>
            <person name="Hauser L."/>
            <person name="Kyrpides N."/>
            <person name="Mikhailova N."/>
            <person name="Cozen A.E."/>
            <person name="Fitz-Gibbon S.T."/>
            <person name="House C.H."/>
            <person name="Saltikov C."/>
            <person name="Lowe T.M."/>
            <person name="Richardson P."/>
        </authorList>
    </citation>
    <scope>NUCLEOTIDE SEQUENCE [LARGE SCALE GENOMIC DNA]</scope>
    <source>
        <strain evidence="1">JCM 11548</strain>
    </source>
</reference>
<dbReference type="Proteomes" id="UP000001431">
    <property type="component" value="Chromosome"/>
</dbReference>
<dbReference type="OrthoDB" id="25947at2157"/>
<dbReference type="eggNOG" id="arCOG05570">
    <property type="taxonomic scope" value="Archaea"/>
</dbReference>
<name>A3MUP8_PYRCJ</name>
<organism evidence="1 2">
    <name type="scientific">Pyrobaculum calidifontis (strain DSM 21063 / JCM 11548 / VA1)</name>
    <dbReference type="NCBI Taxonomy" id="410359"/>
    <lineage>
        <taxon>Archaea</taxon>
        <taxon>Thermoproteota</taxon>
        <taxon>Thermoprotei</taxon>
        <taxon>Thermoproteales</taxon>
        <taxon>Thermoproteaceae</taxon>
        <taxon>Pyrobaculum</taxon>
    </lineage>
</organism>
<protein>
    <submittedName>
        <fullName evidence="1">Uncharacterized protein</fullName>
    </submittedName>
</protein>